<protein>
    <submittedName>
        <fullName evidence="2">Uncharacterized protein</fullName>
    </submittedName>
</protein>
<keyword evidence="1" id="KW-1133">Transmembrane helix</keyword>
<organism evidence="2 3">
    <name type="scientific">Undibacterium baiyunense</name>
    <dbReference type="NCBI Taxonomy" id="2828731"/>
    <lineage>
        <taxon>Bacteria</taxon>
        <taxon>Pseudomonadati</taxon>
        <taxon>Pseudomonadota</taxon>
        <taxon>Betaproteobacteria</taxon>
        <taxon>Burkholderiales</taxon>
        <taxon>Oxalobacteraceae</taxon>
        <taxon>Undibacterium</taxon>
    </lineage>
</organism>
<keyword evidence="1" id="KW-0472">Membrane</keyword>
<sequence>TTWYPNFPTTVNGVHFYQPVFWTSGGGRADDEDQNELGAAYDAAVEAKTGLPNTLIGAGVPVLLIGMVLLLVAFSYPKKGAVGGTSSGAHMVD</sequence>
<dbReference type="RefSeq" id="WP_212685806.1">
    <property type="nucleotide sequence ID" value="NZ_JAGSPM010000080.1"/>
</dbReference>
<feature type="non-terminal residue" evidence="2">
    <location>
        <position position="93"/>
    </location>
</feature>
<gene>
    <name evidence="2" type="ORF">KDM92_18380</name>
</gene>
<name>A0A941DGJ4_9BURK</name>
<evidence type="ECO:0000313" key="3">
    <source>
        <dbReference type="Proteomes" id="UP000680158"/>
    </source>
</evidence>
<comment type="caution">
    <text evidence="2">The sequence shown here is derived from an EMBL/GenBank/DDBJ whole genome shotgun (WGS) entry which is preliminary data.</text>
</comment>
<evidence type="ECO:0000313" key="2">
    <source>
        <dbReference type="EMBL" id="MBR7748543.1"/>
    </source>
</evidence>
<accession>A0A941DGJ4</accession>
<evidence type="ECO:0000256" key="1">
    <source>
        <dbReference type="SAM" id="Phobius"/>
    </source>
</evidence>
<proteinExistence type="predicted"/>
<keyword evidence="1" id="KW-0812">Transmembrane</keyword>
<feature type="transmembrane region" description="Helical" evidence="1">
    <location>
        <begin position="55"/>
        <end position="76"/>
    </location>
</feature>
<dbReference type="Proteomes" id="UP000680158">
    <property type="component" value="Unassembled WGS sequence"/>
</dbReference>
<dbReference type="AlphaFoldDB" id="A0A941DGJ4"/>
<feature type="non-terminal residue" evidence="2">
    <location>
        <position position="1"/>
    </location>
</feature>
<dbReference type="EMBL" id="JAGSPM010000080">
    <property type="protein sequence ID" value="MBR7748543.1"/>
    <property type="molecule type" value="Genomic_DNA"/>
</dbReference>
<reference evidence="2 3" key="1">
    <citation type="submission" date="2021-04" db="EMBL/GenBank/DDBJ databases">
        <title>novel species isolated from subtropical streams in China.</title>
        <authorList>
            <person name="Lu H."/>
        </authorList>
    </citation>
    <scope>NUCLEOTIDE SEQUENCE [LARGE SCALE GENOMIC DNA]</scope>
    <source>
        <strain evidence="2 3">BYS107W</strain>
    </source>
</reference>
<keyword evidence="3" id="KW-1185">Reference proteome</keyword>